<evidence type="ECO:0000313" key="1">
    <source>
        <dbReference type="EMBL" id="CAG8600891.1"/>
    </source>
</evidence>
<evidence type="ECO:0000313" key="2">
    <source>
        <dbReference type="Proteomes" id="UP000789366"/>
    </source>
</evidence>
<proteinExistence type="predicted"/>
<name>A0ACA9MMR8_9GLOM</name>
<dbReference type="Proteomes" id="UP000789366">
    <property type="component" value="Unassembled WGS sequence"/>
</dbReference>
<keyword evidence="2" id="KW-1185">Reference proteome</keyword>
<organism evidence="1 2">
    <name type="scientific">Cetraspora pellucida</name>
    <dbReference type="NCBI Taxonomy" id="1433469"/>
    <lineage>
        <taxon>Eukaryota</taxon>
        <taxon>Fungi</taxon>
        <taxon>Fungi incertae sedis</taxon>
        <taxon>Mucoromycota</taxon>
        <taxon>Glomeromycotina</taxon>
        <taxon>Glomeromycetes</taxon>
        <taxon>Diversisporales</taxon>
        <taxon>Gigasporaceae</taxon>
        <taxon>Cetraspora</taxon>
    </lineage>
</organism>
<protein>
    <submittedName>
        <fullName evidence="1">9523_t:CDS:1</fullName>
    </submittedName>
</protein>
<comment type="caution">
    <text evidence="1">The sequence shown here is derived from an EMBL/GenBank/DDBJ whole genome shotgun (WGS) entry which is preliminary data.</text>
</comment>
<accession>A0ACA9MMR8</accession>
<gene>
    <name evidence="1" type="ORF">SPELUC_LOCUS7112</name>
</gene>
<dbReference type="EMBL" id="CAJVPW010009086">
    <property type="protein sequence ID" value="CAG8600891.1"/>
    <property type="molecule type" value="Genomic_DNA"/>
</dbReference>
<reference evidence="1" key="1">
    <citation type="submission" date="2021-06" db="EMBL/GenBank/DDBJ databases">
        <authorList>
            <person name="Kallberg Y."/>
            <person name="Tangrot J."/>
            <person name="Rosling A."/>
        </authorList>
    </citation>
    <scope>NUCLEOTIDE SEQUENCE</scope>
    <source>
        <strain evidence="1">28 12/20/2015</strain>
    </source>
</reference>
<sequence length="528" mass="60881">MLIPLDDISSDDDSILSVNSFSDDENFLENNSFNEANKGETFLERNNSFNKNFRNLNIDDTFEEDRNSTDNIRTNSLEIIDDYPNIHVTRFIGNKKEQYLYKILHLGFYPQQDNSDGKKQSVSSNKSASNVSALFLQQNFSKIQSRKKPFHELQSESQKNKCLRVLAHDICDGVESAIQLHNFYDTVLRSIDLDVNGLHVNFKNLDSEQYNSSQILDSIVCACDKQLISRDAYRQLAAIISEMVCGYKIDERRQEITRIIESMIPVHTIQINSVTNGAYRSLKNILLVVIPKLAYGESSVLQVEDIVHIKLSEDGRQVGKFHNQVMLTACILNEQEEVLCPSNQHCIFLYNRTEQYESLQKAFSFLVDELLTLQKEGIVDPNNNHWQIEFWFGSDWKFMSLVLGIKGLTAHYFCLYCNCKSADRWNVDIDYENSYNSQGQKNLNILSFLNEQHCIPDELHLMLRITDILFKCGTSHSQEKLIGIGTGTNLKELRTQNHEARHGYVGGILLRETIKNFLLNTFWYIKDN</sequence>